<reference evidence="1 2" key="1">
    <citation type="journal article" date="2018" name="Front. Plant Sci.">
        <title>Red Clover (Trifolium pratense) and Zigzag Clover (T. medium) - A Picture of Genomic Similarities and Differences.</title>
        <authorList>
            <person name="Dluhosova J."/>
            <person name="Istvanek J."/>
            <person name="Nedelnik J."/>
            <person name="Repkova J."/>
        </authorList>
    </citation>
    <scope>NUCLEOTIDE SEQUENCE [LARGE SCALE GENOMIC DNA]</scope>
    <source>
        <strain evidence="2">cv. 10/8</strain>
        <tissue evidence="1">Leaf</tissue>
    </source>
</reference>
<comment type="caution">
    <text evidence="1">The sequence shown here is derived from an EMBL/GenBank/DDBJ whole genome shotgun (WGS) entry which is preliminary data.</text>
</comment>
<organism evidence="1 2">
    <name type="scientific">Trifolium medium</name>
    <dbReference type="NCBI Taxonomy" id="97028"/>
    <lineage>
        <taxon>Eukaryota</taxon>
        <taxon>Viridiplantae</taxon>
        <taxon>Streptophyta</taxon>
        <taxon>Embryophyta</taxon>
        <taxon>Tracheophyta</taxon>
        <taxon>Spermatophyta</taxon>
        <taxon>Magnoliopsida</taxon>
        <taxon>eudicotyledons</taxon>
        <taxon>Gunneridae</taxon>
        <taxon>Pentapetalae</taxon>
        <taxon>rosids</taxon>
        <taxon>fabids</taxon>
        <taxon>Fabales</taxon>
        <taxon>Fabaceae</taxon>
        <taxon>Papilionoideae</taxon>
        <taxon>50 kb inversion clade</taxon>
        <taxon>NPAAA clade</taxon>
        <taxon>Hologalegina</taxon>
        <taxon>IRL clade</taxon>
        <taxon>Trifolieae</taxon>
        <taxon>Trifolium</taxon>
    </lineage>
</organism>
<evidence type="ECO:0000313" key="2">
    <source>
        <dbReference type="Proteomes" id="UP000265520"/>
    </source>
</evidence>
<dbReference type="EMBL" id="LXQA011224214">
    <property type="protein sequence ID" value="MCI89628.1"/>
    <property type="molecule type" value="Genomic_DNA"/>
</dbReference>
<proteinExistence type="predicted"/>
<dbReference type="Proteomes" id="UP000265520">
    <property type="component" value="Unassembled WGS sequence"/>
</dbReference>
<dbReference type="AlphaFoldDB" id="A0A392VMJ9"/>
<protein>
    <submittedName>
        <fullName evidence="1">Uncharacterized protein</fullName>
    </submittedName>
</protein>
<evidence type="ECO:0000313" key="1">
    <source>
        <dbReference type="EMBL" id="MCI89628.1"/>
    </source>
</evidence>
<sequence length="41" mass="4217">VQLSVVARPASSPYDAFRPAHVVLDIGDASLVVVATSGSTY</sequence>
<name>A0A392VMJ9_9FABA</name>
<keyword evidence="2" id="KW-1185">Reference proteome</keyword>
<accession>A0A392VMJ9</accession>
<feature type="non-terminal residue" evidence="1">
    <location>
        <position position="1"/>
    </location>
</feature>